<accession>A0A2P2BXI8</accession>
<name>A0A2P2BXI8_9ZZZZ</name>
<protein>
    <submittedName>
        <fullName evidence="1">Uncharacterized protein</fullName>
    </submittedName>
</protein>
<gene>
    <name evidence="1" type="ORF">NOCA2170026</name>
</gene>
<organism evidence="1">
    <name type="scientific">metagenome</name>
    <dbReference type="NCBI Taxonomy" id="256318"/>
    <lineage>
        <taxon>unclassified sequences</taxon>
        <taxon>metagenomes</taxon>
    </lineage>
</organism>
<proteinExistence type="predicted"/>
<reference evidence="1" key="1">
    <citation type="submission" date="2015-08" db="EMBL/GenBank/DDBJ databases">
        <authorList>
            <person name="Babu N.S."/>
            <person name="Beckwith C.J."/>
            <person name="Beseler K.G."/>
            <person name="Brison A."/>
            <person name="Carone J.V."/>
            <person name="Caskin T.P."/>
            <person name="Diamond M."/>
            <person name="Durham M.E."/>
            <person name="Foxe J.M."/>
            <person name="Go M."/>
            <person name="Henderson B.A."/>
            <person name="Jones I.B."/>
            <person name="McGettigan J.A."/>
            <person name="Micheletti S.J."/>
            <person name="Nasrallah M.E."/>
            <person name="Ortiz D."/>
            <person name="Piller C.R."/>
            <person name="Privatt S.R."/>
            <person name="Schneider S.L."/>
            <person name="Sharp S."/>
            <person name="Smith T.C."/>
            <person name="Stanton J.D."/>
            <person name="Ullery H.E."/>
            <person name="Wilson R.J."/>
            <person name="Serrano M.G."/>
            <person name="Buck G."/>
            <person name="Lee V."/>
            <person name="Wang Y."/>
            <person name="Carvalho R."/>
            <person name="Voegtly L."/>
            <person name="Shi R."/>
            <person name="Duckworth R."/>
            <person name="Johnson A."/>
            <person name="Loviza R."/>
            <person name="Walstead R."/>
            <person name="Shah Z."/>
            <person name="Kiflezghi M."/>
            <person name="Wade K."/>
            <person name="Ball S.L."/>
            <person name="Bradley K.W."/>
            <person name="Asai D.J."/>
            <person name="Bowman C.A."/>
            <person name="Russell D.A."/>
            <person name="Pope W.H."/>
            <person name="Jacobs-Sera D."/>
            <person name="Hendrix R.W."/>
            <person name="Hatfull G.F."/>
        </authorList>
    </citation>
    <scope>NUCLEOTIDE SEQUENCE</scope>
</reference>
<sequence>MDSTARSPGVGHRLIQVACTGSTRATGVCCSMNSETMTDQALASSRRHGRSRACSSYHCRTGSWSAFIVADARRQPLIGDAAAGVAVWQPRLGAQAG</sequence>
<dbReference type="EMBL" id="CZKA01000009">
    <property type="protein sequence ID" value="CUR54454.1"/>
    <property type="molecule type" value="Genomic_DNA"/>
</dbReference>
<dbReference type="AlphaFoldDB" id="A0A2P2BXI8"/>
<evidence type="ECO:0000313" key="1">
    <source>
        <dbReference type="EMBL" id="CUR54454.1"/>
    </source>
</evidence>